<evidence type="ECO:0008006" key="4">
    <source>
        <dbReference type="Google" id="ProtNLM"/>
    </source>
</evidence>
<protein>
    <recommendedName>
        <fullName evidence="4">Cytochrome C</fullName>
    </recommendedName>
</protein>
<dbReference type="GO" id="GO:0022900">
    <property type="term" value="P:electron transport chain"/>
    <property type="evidence" value="ECO:0007669"/>
    <property type="project" value="InterPro"/>
</dbReference>
<accession>A0A6I4STX0</accession>
<proteinExistence type="predicted"/>
<organism evidence="2 3">
    <name type="scientific">Croceibacterium salegens</name>
    <dbReference type="NCBI Taxonomy" id="1737568"/>
    <lineage>
        <taxon>Bacteria</taxon>
        <taxon>Pseudomonadati</taxon>
        <taxon>Pseudomonadota</taxon>
        <taxon>Alphaproteobacteria</taxon>
        <taxon>Sphingomonadales</taxon>
        <taxon>Erythrobacteraceae</taxon>
        <taxon>Croceibacterium</taxon>
    </lineage>
</organism>
<sequence>MKVVALLPALALVAACSQGAREEDQLTVHDVMVEQIDGNADPIWEITNTALDDTAAIDPARMTDEQWAEVEKRALGVKAGAATLAAMQKLVVIKAGEKISDQDVEGGSSPEKVQGHLDAAPDDFRQFAGVLEAHMGDLATAARNHDAAAATPLVDQLDGVCESCHLEFWYPEQKAVVESIRQKNGDDPTT</sequence>
<dbReference type="Gene3D" id="1.20.120.10">
    <property type="entry name" value="Cytochrome c/b562"/>
    <property type="match status" value="1"/>
</dbReference>
<dbReference type="OrthoDB" id="8537166at2"/>
<dbReference type="AlphaFoldDB" id="A0A6I4STX0"/>
<dbReference type="InterPro" id="IPR002321">
    <property type="entry name" value="Cyt_c_II"/>
</dbReference>
<keyword evidence="3" id="KW-1185">Reference proteome</keyword>
<dbReference type="GO" id="GO:0020037">
    <property type="term" value="F:heme binding"/>
    <property type="evidence" value="ECO:0007669"/>
    <property type="project" value="InterPro"/>
</dbReference>
<keyword evidence="1" id="KW-0732">Signal</keyword>
<evidence type="ECO:0000256" key="1">
    <source>
        <dbReference type="SAM" id="SignalP"/>
    </source>
</evidence>
<dbReference type="InterPro" id="IPR010980">
    <property type="entry name" value="Cyt_c/b562"/>
</dbReference>
<dbReference type="Proteomes" id="UP000433652">
    <property type="component" value="Unassembled WGS sequence"/>
</dbReference>
<dbReference type="PROSITE" id="PS51009">
    <property type="entry name" value="CYTCII"/>
    <property type="match status" value="1"/>
</dbReference>
<dbReference type="EMBL" id="WTYM01000026">
    <property type="protein sequence ID" value="MXO58497.1"/>
    <property type="molecule type" value="Genomic_DNA"/>
</dbReference>
<feature type="signal peptide" evidence="1">
    <location>
        <begin position="1"/>
        <end position="20"/>
    </location>
</feature>
<dbReference type="GO" id="GO:0005506">
    <property type="term" value="F:iron ion binding"/>
    <property type="evidence" value="ECO:0007669"/>
    <property type="project" value="InterPro"/>
</dbReference>
<reference evidence="2 3" key="1">
    <citation type="submission" date="2019-12" db="EMBL/GenBank/DDBJ databases">
        <title>Genomic-based taxomic classification of the family Erythrobacteraceae.</title>
        <authorList>
            <person name="Xu L."/>
        </authorList>
    </citation>
    <scope>NUCLEOTIDE SEQUENCE [LARGE SCALE GENOMIC DNA]</scope>
    <source>
        <strain evidence="2 3">MCCC 1K01500</strain>
    </source>
</reference>
<comment type="caution">
    <text evidence="2">The sequence shown here is derived from an EMBL/GenBank/DDBJ whole genome shotgun (WGS) entry which is preliminary data.</text>
</comment>
<dbReference type="PROSITE" id="PS51257">
    <property type="entry name" value="PROKAR_LIPOPROTEIN"/>
    <property type="match status" value="1"/>
</dbReference>
<name>A0A6I4STX0_9SPHN</name>
<gene>
    <name evidence="2" type="ORF">GRI89_02935</name>
</gene>
<dbReference type="SUPFAM" id="SSF47175">
    <property type="entry name" value="Cytochromes"/>
    <property type="match status" value="1"/>
</dbReference>
<evidence type="ECO:0000313" key="2">
    <source>
        <dbReference type="EMBL" id="MXO58497.1"/>
    </source>
</evidence>
<evidence type="ECO:0000313" key="3">
    <source>
        <dbReference type="Proteomes" id="UP000433652"/>
    </source>
</evidence>
<dbReference type="RefSeq" id="WP_159792029.1">
    <property type="nucleotide sequence ID" value="NZ_WTYM01000026.1"/>
</dbReference>
<dbReference type="GO" id="GO:0009055">
    <property type="term" value="F:electron transfer activity"/>
    <property type="evidence" value="ECO:0007669"/>
    <property type="project" value="InterPro"/>
</dbReference>
<feature type="chain" id="PRO_5026260915" description="Cytochrome C" evidence="1">
    <location>
        <begin position="21"/>
        <end position="190"/>
    </location>
</feature>